<evidence type="ECO:0008006" key="6">
    <source>
        <dbReference type="Google" id="ProtNLM"/>
    </source>
</evidence>
<name>A0ABP7YXI4_9ACTN</name>
<dbReference type="InterPro" id="IPR009839">
    <property type="entry name" value="SseB_N"/>
</dbReference>
<feature type="compositionally biased region" description="Low complexity" evidence="1">
    <location>
        <begin position="350"/>
        <end position="367"/>
    </location>
</feature>
<dbReference type="EMBL" id="BAABDO010000044">
    <property type="protein sequence ID" value="GAA4142866.1"/>
    <property type="molecule type" value="Genomic_DNA"/>
</dbReference>
<evidence type="ECO:0000313" key="5">
    <source>
        <dbReference type="Proteomes" id="UP001500266"/>
    </source>
</evidence>
<evidence type="ECO:0000313" key="4">
    <source>
        <dbReference type="EMBL" id="GAA4142866.1"/>
    </source>
</evidence>
<evidence type="ECO:0000256" key="1">
    <source>
        <dbReference type="SAM" id="MobiDB-lite"/>
    </source>
</evidence>
<proteinExistence type="predicted"/>
<keyword evidence="5" id="KW-1185">Reference proteome</keyword>
<gene>
    <name evidence="4" type="ORF">GCM10022416_32340</name>
</gene>
<accession>A0ABP7YXI4</accession>
<comment type="caution">
    <text evidence="4">The sequence shown here is derived from an EMBL/GenBank/DDBJ whole genome shotgun (WGS) entry which is preliminary data.</text>
</comment>
<feature type="region of interest" description="Disordered" evidence="1">
    <location>
        <begin position="290"/>
        <end position="379"/>
    </location>
</feature>
<feature type="domain" description="SseB protein N-terminal" evidence="2">
    <location>
        <begin position="182"/>
        <end position="293"/>
    </location>
</feature>
<feature type="domain" description="TY-Chap N-terminal" evidence="3">
    <location>
        <begin position="1"/>
        <end position="134"/>
    </location>
</feature>
<evidence type="ECO:0000259" key="2">
    <source>
        <dbReference type="Pfam" id="PF07179"/>
    </source>
</evidence>
<dbReference type="Pfam" id="PF22552">
    <property type="entry name" value="TY-Chap3"/>
    <property type="match status" value="1"/>
</dbReference>
<dbReference type="RefSeq" id="WP_345022214.1">
    <property type="nucleotide sequence ID" value="NZ_BAABDO010000044.1"/>
</dbReference>
<dbReference type="Proteomes" id="UP001500266">
    <property type="component" value="Unassembled WGS sequence"/>
</dbReference>
<protein>
    <recommendedName>
        <fullName evidence="6">SseB protein N-terminal domain-containing protein</fullName>
    </recommendedName>
</protein>
<evidence type="ECO:0000259" key="3">
    <source>
        <dbReference type="Pfam" id="PF22552"/>
    </source>
</evidence>
<reference evidence="5" key="1">
    <citation type="journal article" date="2019" name="Int. J. Syst. Evol. Microbiol.">
        <title>The Global Catalogue of Microorganisms (GCM) 10K type strain sequencing project: providing services to taxonomists for standard genome sequencing and annotation.</title>
        <authorList>
            <consortium name="The Broad Institute Genomics Platform"/>
            <consortium name="The Broad Institute Genome Sequencing Center for Infectious Disease"/>
            <person name="Wu L."/>
            <person name="Ma J."/>
        </authorList>
    </citation>
    <scope>NUCLEOTIDE SEQUENCE [LARGE SCALE GENOMIC DNA]</scope>
    <source>
        <strain evidence="5">JCM 17316</strain>
    </source>
</reference>
<sequence length="552" mass="58606">MDWNDFAKRLTIELLRLPVRAFLIVEAPGGLPYAQAMRTEDGLEAEAVSSAFLPRPLSPAQERRLAALGWQRPDERGGGDGAGGEVRRNWWYRFDESDGSSRDDKRFAEDCAILAGMMINAFREVHGLSDPRGLVYQAARTGPEGGVLMLPELGIPPAPAEGGEVAAPVAAEPSPAGGASVDAALADARERGDQEGYLRLLSGATLYLPDPGRSEGPGGGDGRHYATARIGEGTFVLAFTSPEAMDASLRGQAVHHRTSTLEELARHWPHPDWQLAVNPGLPSAAYLDAPALAPQRPGGNGSAPGQETAPASGREAGPPSGQDAGPGAGREAGPGAGRSAGQGDAPEGAPPVRRAAAQSAANGGEAVRPPQHEKATDTTVMQKVVRPDHVAHYVEGGYDLVAGYVHRLQDVRELNTPSRLVHGLGLVWEGSPFSAQDEEIHVIRWQAVRPALYRRPLGGIDEWSMSIIPGGWVIEKAPFHGSGYASGDGPAIPEFKVDSLRLPHGAEMWRLDRSGAETLVAAYDADHRRWRRCDGDNAAPGRYPRERAGGQG</sequence>
<organism evidence="4 5">
    <name type="scientific">Actinomadura keratinilytica</name>
    <dbReference type="NCBI Taxonomy" id="547461"/>
    <lineage>
        <taxon>Bacteria</taxon>
        <taxon>Bacillati</taxon>
        <taxon>Actinomycetota</taxon>
        <taxon>Actinomycetes</taxon>
        <taxon>Streptosporangiales</taxon>
        <taxon>Thermomonosporaceae</taxon>
        <taxon>Actinomadura</taxon>
    </lineage>
</organism>
<dbReference type="InterPro" id="IPR054344">
    <property type="entry name" value="TY-Chap_N"/>
</dbReference>
<dbReference type="Pfam" id="PF07179">
    <property type="entry name" value="SseB"/>
    <property type="match status" value="1"/>
</dbReference>
<feature type="compositionally biased region" description="Gly residues" evidence="1">
    <location>
        <begin position="324"/>
        <end position="340"/>
    </location>
</feature>